<proteinExistence type="predicted"/>
<gene>
    <name evidence="2" type="ORF">CS875_04460</name>
</gene>
<name>A0AAI8E6V3_BRUSS</name>
<evidence type="ECO:0000256" key="1">
    <source>
        <dbReference type="SAM" id="MobiDB-lite"/>
    </source>
</evidence>
<feature type="compositionally biased region" description="Basic and acidic residues" evidence="1">
    <location>
        <begin position="14"/>
        <end position="26"/>
    </location>
</feature>
<dbReference type="AlphaFoldDB" id="A0AAI8E6V3"/>
<accession>A0AAI8E6V3</accession>
<evidence type="ECO:0000313" key="3">
    <source>
        <dbReference type="Proteomes" id="UP000230889"/>
    </source>
</evidence>
<dbReference type="Proteomes" id="UP000230889">
    <property type="component" value="Chromosome 1"/>
</dbReference>
<dbReference type="EMBL" id="CP024420">
    <property type="protein sequence ID" value="ATQ51950.1"/>
    <property type="molecule type" value="Genomic_DNA"/>
</dbReference>
<organism evidence="2 3">
    <name type="scientific">Brucella suis</name>
    <dbReference type="NCBI Taxonomy" id="29461"/>
    <lineage>
        <taxon>Bacteria</taxon>
        <taxon>Pseudomonadati</taxon>
        <taxon>Pseudomonadota</taxon>
        <taxon>Alphaproteobacteria</taxon>
        <taxon>Hyphomicrobiales</taxon>
        <taxon>Brucellaceae</taxon>
        <taxon>Brucella/Ochrobactrum group</taxon>
        <taxon>Brucella</taxon>
    </lineage>
</organism>
<sequence>MAIPLSPLISAFNGRRDQKPGREMQKEMASVAGGGRRMPLGEDRHWEENRSCYRKAWEEVESFATNRA</sequence>
<protein>
    <submittedName>
        <fullName evidence="2">Uncharacterized protein</fullName>
    </submittedName>
</protein>
<feature type="region of interest" description="Disordered" evidence="1">
    <location>
        <begin position="1"/>
        <end position="42"/>
    </location>
</feature>
<evidence type="ECO:0000313" key="2">
    <source>
        <dbReference type="EMBL" id="ATQ51950.1"/>
    </source>
</evidence>
<reference evidence="2 3" key="1">
    <citation type="submission" date="2017-10" db="EMBL/GenBank/DDBJ databases">
        <title>First isolation and characterization of Brucella suis from yak.</title>
        <authorList>
            <person name="Yang X."/>
            <person name="Wang N."/>
            <person name="Cao X."/>
            <person name="Bie P."/>
            <person name="Wang J."/>
            <person name="Lyu Y."/>
            <person name="Wu Q."/>
        </authorList>
    </citation>
    <scope>NUCLEOTIDE SEQUENCE [LARGE SCALE GENOMIC DNA]</scope>
    <source>
        <strain evidence="2 3">QH05</strain>
    </source>
</reference>